<evidence type="ECO:0000256" key="2">
    <source>
        <dbReference type="SAM" id="Phobius"/>
    </source>
</evidence>
<dbReference type="EMBL" id="CP042196">
    <property type="protein sequence ID" value="QDS75202.1"/>
    <property type="molecule type" value="Genomic_DNA"/>
</dbReference>
<gene>
    <name evidence="3" type="ORF">FKW77_008866</name>
</gene>
<sequence>MSPSRGSAVLTSPSDDLAVSQQSSSALRNAKRNFNYLLNPSTTTDHPSRFRTRALLRSLRYLGTFIFWRIVRYAKFVAVGAVAAAIGATAFGSVITGVAWVAAPTSIGAAIVSASIWGTGKFVARRLHRRWAQEGGDEGVKEREVREASPVREEGTWRRETGPSAVPW</sequence>
<keyword evidence="4" id="KW-1185">Reference proteome</keyword>
<keyword evidence="2" id="KW-1133">Transmembrane helix</keyword>
<organism evidence="3 4">
    <name type="scientific">Venturia effusa</name>
    <dbReference type="NCBI Taxonomy" id="50376"/>
    <lineage>
        <taxon>Eukaryota</taxon>
        <taxon>Fungi</taxon>
        <taxon>Dikarya</taxon>
        <taxon>Ascomycota</taxon>
        <taxon>Pezizomycotina</taxon>
        <taxon>Dothideomycetes</taxon>
        <taxon>Pleosporomycetidae</taxon>
        <taxon>Venturiales</taxon>
        <taxon>Venturiaceae</taxon>
        <taxon>Venturia</taxon>
    </lineage>
</organism>
<name>A0A517LHT9_9PEZI</name>
<protein>
    <submittedName>
        <fullName evidence="3">Uncharacterized protein</fullName>
    </submittedName>
</protein>
<evidence type="ECO:0000313" key="4">
    <source>
        <dbReference type="Proteomes" id="UP000316270"/>
    </source>
</evidence>
<feature type="transmembrane region" description="Helical" evidence="2">
    <location>
        <begin position="76"/>
        <end position="101"/>
    </location>
</feature>
<dbReference type="Proteomes" id="UP000316270">
    <property type="component" value="Chromosome 12"/>
</dbReference>
<evidence type="ECO:0000256" key="1">
    <source>
        <dbReference type="SAM" id="MobiDB-lite"/>
    </source>
</evidence>
<keyword evidence="2" id="KW-0472">Membrane</keyword>
<feature type="transmembrane region" description="Helical" evidence="2">
    <location>
        <begin position="107"/>
        <end position="124"/>
    </location>
</feature>
<reference evidence="3 4" key="1">
    <citation type="submission" date="2019-07" db="EMBL/GenBank/DDBJ databases">
        <title>Finished genome of Venturia effusa.</title>
        <authorList>
            <person name="Young C.A."/>
            <person name="Cox M.P."/>
            <person name="Ganley A.R.D."/>
            <person name="David W.J."/>
        </authorList>
    </citation>
    <scope>NUCLEOTIDE SEQUENCE [LARGE SCALE GENOMIC DNA]</scope>
    <source>
        <strain evidence="4">albino</strain>
    </source>
</reference>
<dbReference type="AlphaFoldDB" id="A0A517LHT9"/>
<accession>A0A517LHT9</accession>
<feature type="compositionally biased region" description="Basic and acidic residues" evidence="1">
    <location>
        <begin position="138"/>
        <end position="161"/>
    </location>
</feature>
<keyword evidence="2" id="KW-0812">Transmembrane</keyword>
<dbReference type="OrthoDB" id="3597994at2759"/>
<evidence type="ECO:0000313" key="3">
    <source>
        <dbReference type="EMBL" id="QDS75202.1"/>
    </source>
</evidence>
<proteinExistence type="predicted"/>
<dbReference type="STRING" id="50376.A0A517LHT9"/>
<feature type="region of interest" description="Disordered" evidence="1">
    <location>
        <begin position="136"/>
        <end position="168"/>
    </location>
</feature>